<evidence type="ECO:0000313" key="3">
    <source>
        <dbReference type="EMBL" id="NDO40803.1"/>
    </source>
</evidence>
<dbReference type="InterPro" id="IPR003010">
    <property type="entry name" value="C-N_Hydrolase"/>
</dbReference>
<dbReference type="Proteomes" id="UP000462501">
    <property type="component" value="Unassembled WGS sequence"/>
</dbReference>
<gene>
    <name evidence="3" type="ORF">FMM72_16585</name>
</gene>
<keyword evidence="1" id="KW-0378">Hydrolase</keyword>
<dbReference type="AlphaFoldDB" id="A0A845T227"/>
<protein>
    <recommendedName>
        <fullName evidence="2">CN hydrolase domain-containing protein</fullName>
    </recommendedName>
</protein>
<dbReference type="PROSITE" id="PS50263">
    <property type="entry name" value="CN_HYDROLASE"/>
    <property type="match status" value="1"/>
</dbReference>
<feature type="domain" description="CN hydrolase" evidence="2">
    <location>
        <begin position="1"/>
        <end position="179"/>
    </location>
</feature>
<proteinExistence type="predicted"/>
<dbReference type="PANTHER" id="PTHR43674">
    <property type="entry name" value="NITRILASE C965.09-RELATED"/>
    <property type="match status" value="1"/>
</dbReference>
<evidence type="ECO:0000256" key="1">
    <source>
        <dbReference type="ARBA" id="ARBA00022801"/>
    </source>
</evidence>
<name>A0A845T227_9FIRM</name>
<comment type="caution">
    <text evidence="3">The sequence shown here is derived from an EMBL/GenBank/DDBJ whole genome shotgun (WGS) entry which is preliminary data.</text>
</comment>
<organism evidence="3 4">
    <name type="scientific">Anaerotruncus colihominis</name>
    <dbReference type="NCBI Taxonomy" id="169435"/>
    <lineage>
        <taxon>Bacteria</taxon>
        <taxon>Bacillati</taxon>
        <taxon>Bacillota</taxon>
        <taxon>Clostridia</taxon>
        <taxon>Eubacteriales</taxon>
        <taxon>Oscillospiraceae</taxon>
        <taxon>Anaerotruncus</taxon>
    </lineage>
</organism>
<dbReference type="EMBL" id="VIQT01000024">
    <property type="protein sequence ID" value="NDO40803.1"/>
    <property type="molecule type" value="Genomic_DNA"/>
</dbReference>
<evidence type="ECO:0000313" key="4">
    <source>
        <dbReference type="Proteomes" id="UP000462501"/>
    </source>
</evidence>
<dbReference type="InterPro" id="IPR050345">
    <property type="entry name" value="Aliph_Amidase/BUP"/>
</dbReference>
<sequence length="234" mass="25913">MIHLKSRGLREACTRLHVWGIFSVILKLDGHDSPGNCAIMINDQGEVVHRYVKMNPWIPTERHYPGWECPVTPGPKGSKIATIVCADGDYPEIWREAAYNGANIIVRPTHYMSPWENGWDITNKMGAYCNQCYVVAVNCVGVEAACSAFGMSMIVAPDGNVITKAPAGVPYIVKADLYPGLVDKLHESSVTNTFLYSFRHRGASCRDLGGRGETRCQYNAYTYGGEQDEPDPPR</sequence>
<dbReference type="RefSeq" id="WP_162222053.1">
    <property type="nucleotide sequence ID" value="NZ_JANJZM010000011.1"/>
</dbReference>
<dbReference type="PANTHER" id="PTHR43674:SF2">
    <property type="entry name" value="BETA-UREIDOPROPIONASE"/>
    <property type="match status" value="1"/>
</dbReference>
<dbReference type="Pfam" id="PF00795">
    <property type="entry name" value="CN_hydrolase"/>
    <property type="match status" value="1"/>
</dbReference>
<evidence type="ECO:0000259" key="2">
    <source>
        <dbReference type="PROSITE" id="PS50263"/>
    </source>
</evidence>
<dbReference type="InterPro" id="IPR036526">
    <property type="entry name" value="C-N_Hydrolase_sf"/>
</dbReference>
<dbReference type="GO" id="GO:0016811">
    <property type="term" value="F:hydrolase activity, acting on carbon-nitrogen (but not peptide) bonds, in linear amides"/>
    <property type="evidence" value="ECO:0007669"/>
    <property type="project" value="UniProtKB-ARBA"/>
</dbReference>
<dbReference type="Gene3D" id="3.60.110.10">
    <property type="entry name" value="Carbon-nitrogen hydrolase"/>
    <property type="match status" value="1"/>
</dbReference>
<reference evidence="3 4" key="1">
    <citation type="submission" date="2019-06" db="EMBL/GenBank/DDBJ databases">
        <title>Draft genome sequences of 15 bacterial species constituting the stable defined intestinal microbiota of the GM15 gnotobiotic mouse model.</title>
        <authorList>
            <person name="Elie C."/>
            <person name="Mathieu A."/>
            <person name="Saliou A."/>
            <person name="Darnaud M."/>
            <person name="Leulier F."/>
            <person name="Tamellini A."/>
        </authorList>
    </citation>
    <scope>NUCLEOTIDE SEQUENCE [LARGE SCALE GENOMIC DNA]</scope>
    <source>
        <strain evidence="3 4">JM4-15</strain>
    </source>
</reference>
<dbReference type="SUPFAM" id="SSF56317">
    <property type="entry name" value="Carbon-nitrogen hydrolase"/>
    <property type="match status" value="1"/>
</dbReference>
<accession>A0A845T227</accession>